<accession>A0A517WWT3</accession>
<dbReference type="Gene3D" id="3.30.1120.10">
    <property type="match status" value="1"/>
</dbReference>
<gene>
    <name evidence="6" type="primary">atsA_27</name>
    <name evidence="6" type="ORF">V202x_30550</name>
</gene>
<keyword evidence="7" id="KW-1185">Reference proteome</keyword>
<feature type="domain" description="Sulfatase N-terminal" evidence="5">
    <location>
        <begin position="33"/>
        <end position="410"/>
    </location>
</feature>
<dbReference type="PANTHER" id="PTHR42693">
    <property type="entry name" value="ARYLSULFATASE FAMILY MEMBER"/>
    <property type="match status" value="1"/>
</dbReference>
<dbReference type="CDD" id="cd16143">
    <property type="entry name" value="ARS_like"/>
    <property type="match status" value="1"/>
</dbReference>
<evidence type="ECO:0000256" key="2">
    <source>
        <dbReference type="ARBA" id="ARBA00022723"/>
    </source>
</evidence>
<dbReference type="SUPFAM" id="SSF53649">
    <property type="entry name" value="Alkaline phosphatase-like"/>
    <property type="match status" value="1"/>
</dbReference>
<evidence type="ECO:0000256" key="3">
    <source>
        <dbReference type="ARBA" id="ARBA00022801"/>
    </source>
</evidence>
<sequence>MMTLSKQFRSELILYMVLILFFLVSKAVAGERPNIVYILADDLGYGDVSCYNPASKIQTPHIDRLAAEGMKFTDAHTPSAVCTPTRYGILTGRYCWRTRLKYRVLDGFDPPLIEEDQTTVPSLLKQAGYDTACVGKWHLGMQWTDQNGQPVPAVPIDRRQRPRVGDDVDFTQPVIGGPLANGFDFYFGISASLNMSPFCYLENDRPVIIPTIPSERIQTEFLSVDQGMRSPDFTISGVMPTLTGQAVRYIEQHSKASPKRPFFLYFPLTAPHLPLVPNDEFRGKSEAGEYGDFVLEVDATVGAIMEALKRAGVAENTLIIFTSDNGGLYHWWTPQEADDLKNYRLSHRAKYVKERGHQGNAHLRGTKADIWEGGHRVPFIVRWPKHTPAGSTNDELVELTDLLATCAAITDTKLPAEAGADSINILPALLGKKSNKPLREYAVHHSLWGHFAIRQGPWKMIPKRGSGGFTRPREITPANEEPAGQLYHLTDDPSETKNVWNEHPEIVQRLSLLLEKIQKQDQ</sequence>
<reference evidence="6 7" key="1">
    <citation type="submission" date="2019-03" db="EMBL/GenBank/DDBJ databases">
        <title>Deep-cultivation of Planctomycetes and their phenomic and genomic characterization uncovers novel biology.</title>
        <authorList>
            <person name="Wiegand S."/>
            <person name="Jogler M."/>
            <person name="Boedeker C."/>
            <person name="Pinto D."/>
            <person name="Vollmers J."/>
            <person name="Rivas-Marin E."/>
            <person name="Kohn T."/>
            <person name="Peeters S.H."/>
            <person name="Heuer A."/>
            <person name="Rast P."/>
            <person name="Oberbeckmann S."/>
            <person name="Bunk B."/>
            <person name="Jeske O."/>
            <person name="Meyerdierks A."/>
            <person name="Storesund J.E."/>
            <person name="Kallscheuer N."/>
            <person name="Luecker S."/>
            <person name="Lage O.M."/>
            <person name="Pohl T."/>
            <person name="Merkel B.J."/>
            <person name="Hornburger P."/>
            <person name="Mueller R.-W."/>
            <person name="Bruemmer F."/>
            <person name="Labrenz M."/>
            <person name="Spormann A.M."/>
            <person name="Op den Camp H."/>
            <person name="Overmann J."/>
            <person name="Amann R."/>
            <person name="Jetten M.S.M."/>
            <person name="Mascher T."/>
            <person name="Medema M.H."/>
            <person name="Devos D.P."/>
            <person name="Kaster A.-K."/>
            <person name="Ovreas L."/>
            <person name="Rohde M."/>
            <person name="Galperin M.Y."/>
            <person name="Jogler C."/>
        </authorList>
    </citation>
    <scope>NUCLEOTIDE SEQUENCE [LARGE SCALE GENOMIC DNA]</scope>
    <source>
        <strain evidence="6 7">V202</strain>
    </source>
</reference>
<dbReference type="InterPro" id="IPR000917">
    <property type="entry name" value="Sulfatase_N"/>
</dbReference>
<comment type="similarity">
    <text evidence="1">Belongs to the sulfatase family.</text>
</comment>
<dbReference type="InterPro" id="IPR024607">
    <property type="entry name" value="Sulfatase_CS"/>
</dbReference>
<dbReference type="InterPro" id="IPR017850">
    <property type="entry name" value="Alkaline_phosphatase_core_sf"/>
</dbReference>
<evidence type="ECO:0000256" key="1">
    <source>
        <dbReference type="ARBA" id="ARBA00008779"/>
    </source>
</evidence>
<evidence type="ECO:0000259" key="5">
    <source>
        <dbReference type="Pfam" id="PF00884"/>
    </source>
</evidence>
<dbReference type="Proteomes" id="UP000318384">
    <property type="component" value="Chromosome"/>
</dbReference>
<dbReference type="OrthoDB" id="9783154at2"/>
<keyword evidence="4" id="KW-0106">Calcium</keyword>
<dbReference type="InterPro" id="IPR050738">
    <property type="entry name" value="Sulfatase"/>
</dbReference>
<protein>
    <submittedName>
        <fullName evidence="6">Arylsulfatase</fullName>
        <ecNumber evidence="6">3.1.6.1</ecNumber>
    </submittedName>
</protein>
<dbReference type="GO" id="GO:0004065">
    <property type="term" value="F:arylsulfatase activity"/>
    <property type="evidence" value="ECO:0007669"/>
    <property type="project" value="UniProtKB-EC"/>
</dbReference>
<evidence type="ECO:0000256" key="4">
    <source>
        <dbReference type="ARBA" id="ARBA00022837"/>
    </source>
</evidence>
<dbReference type="GO" id="GO:0046872">
    <property type="term" value="F:metal ion binding"/>
    <property type="evidence" value="ECO:0007669"/>
    <property type="project" value="UniProtKB-KW"/>
</dbReference>
<dbReference type="PROSITE" id="PS00523">
    <property type="entry name" value="SULFATASE_1"/>
    <property type="match status" value="1"/>
</dbReference>
<evidence type="ECO:0000313" key="6">
    <source>
        <dbReference type="EMBL" id="QDU09679.1"/>
    </source>
</evidence>
<keyword evidence="2" id="KW-0479">Metal-binding</keyword>
<dbReference type="RefSeq" id="WP_145176287.1">
    <property type="nucleotide sequence ID" value="NZ_CP037422.1"/>
</dbReference>
<evidence type="ECO:0000313" key="7">
    <source>
        <dbReference type="Proteomes" id="UP000318384"/>
    </source>
</evidence>
<dbReference type="EC" id="3.1.6.1" evidence="6"/>
<keyword evidence="3 6" id="KW-0378">Hydrolase</keyword>
<name>A0A517WWT3_9PLAN</name>
<proteinExistence type="inferred from homology"/>
<organism evidence="6 7">
    <name type="scientific">Gimesia aquarii</name>
    <dbReference type="NCBI Taxonomy" id="2527964"/>
    <lineage>
        <taxon>Bacteria</taxon>
        <taxon>Pseudomonadati</taxon>
        <taxon>Planctomycetota</taxon>
        <taxon>Planctomycetia</taxon>
        <taxon>Planctomycetales</taxon>
        <taxon>Planctomycetaceae</taxon>
        <taxon>Gimesia</taxon>
    </lineage>
</organism>
<dbReference type="Gene3D" id="3.40.720.10">
    <property type="entry name" value="Alkaline Phosphatase, subunit A"/>
    <property type="match status" value="1"/>
</dbReference>
<dbReference type="AlphaFoldDB" id="A0A517WWT3"/>
<dbReference type="Pfam" id="PF00884">
    <property type="entry name" value="Sulfatase"/>
    <property type="match status" value="1"/>
</dbReference>
<dbReference type="EMBL" id="CP037422">
    <property type="protein sequence ID" value="QDU09679.1"/>
    <property type="molecule type" value="Genomic_DNA"/>
</dbReference>
<dbReference type="PROSITE" id="PS00149">
    <property type="entry name" value="SULFATASE_2"/>
    <property type="match status" value="1"/>
</dbReference>
<dbReference type="PANTHER" id="PTHR42693:SF53">
    <property type="entry name" value="ENDO-4-O-SULFATASE"/>
    <property type="match status" value="1"/>
</dbReference>